<evidence type="ECO:0000313" key="2">
    <source>
        <dbReference type="Proteomes" id="UP000294513"/>
    </source>
</evidence>
<evidence type="ECO:0000313" key="1">
    <source>
        <dbReference type="EMBL" id="TDD97687.1"/>
    </source>
</evidence>
<reference evidence="1 2" key="1">
    <citation type="submission" date="2019-03" db="EMBL/GenBank/DDBJ databases">
        <title>Draft genome sequences of novel Actinobacteria.</title>
        <authorList>
            <person name="Sahin N."/>
            <person name="Ay H."/>
            <person name="Saygin H."/>
        </authorList>
    </citation>
    <scope>NUCLEOTIDE SEQUENCE [LARGE SCALE GENOMIC DNA]</scope>
    <source>
        <strain evidence="1 2">H3C3</strain>
    </source>
</reference>
<comment type="caution">
    <text evidence="1">The sequence shown here is derived from an EMBL/GenBank/DDBJ whole genome shotgun (WGS) entry which is preliminary data.</text>
</comment>
<dbReference type="RefSeq" id="WP_131888849.1">
    <property type="nucleotide sequence ID" value="NZ_SMKU01000002.1"/>
</dbReference>
<organism evidence="1 2">
    <name type="scientific">Actinomadura rubrisoli</name>
    <dbReference type="NCBI Taxonomy" id="2530368"/>
    <lineage>
        <taxon>Bacteria</taxon>
        <taxon>Bacillati</taxon>
        <taxon>Actinomycetota</taxon>
        <taxon>Actinomycetes</taxon>
        <taxon>Streptosporangiales</taxon>
        <taxon>Thermomonosporaceae</taxon>
        <taxon>Actinomadura</taxon>
    </lineage>
</organism>
<dbReference type="EMBL" id="SMKU01000002">
    <property type="protein sequence ID" value="TDD97687.1"/>
    <property type="molecule type" value="Genomic_DNA"/>
</dbReference>
<name>A0A4V2YZM0_9ACTN</name>
<protein>
    <submittedName>
        <fullName evidence="1">Uncharacterized protein</fullName>
    </submittedName>
</protein>
<keyword evidence="2" id="KW-1185">Reference proteome</keyword>
<dbReference type="AlphaFoldDB" id="A0A4V2YZM0"/>
<dbReference type="Proteomes" id="UP000294513">
    <property type="component" value="Unassembled WGS sequence"/>
</dbReference>
<sequence length="102" mass="11538">MNALRRLWHRLSGEHIWQFQPAETSGSGRRYGPWFFCSACGSTVKAINEPPSSHPESMTVELPDEDEELLAELEDATWPPRRGQDAVDTAEACAQYYPKEAE</sequence>
<proteinExistence type="predicted"/>
<gene>
    <name evidence="1" type="ORF">E1298_01230</name>
</gene>
<accession>A0A4V2YZM0</accession>